<dbReference type="AlphaFoldDB" id="A0AAE0UTG2"/>
<organism evidence="3 4">
    <name type="scientific">Hemibagrus guttatus</name>
    <dbReference type="NCBI Taxonomy" id="175788"/>
    <lineage>
        <taxon>Eukaryota</taxon>
        <taxon>Metazoa</taxon>
        <taxon>Chordata</taxon>
        <taxon>Craniata</taxon>
        <taxon>Vertebrata</taxon>
        <taxon>Euteleostomi</taxon>
        <taxon>Actinopterygii</taxon>
        <taxon>Neopterygii</taxon>
        <taxon>Teleostei</taxon>
        <taxon>Ostariophysi</taxon>
        <taxon>Siluriformes</taxon>
        <taxon>Bagridae</taxon>
        <taxon>Hemibagrus</taxon>
    </lineage>
</organism>
<reference evidence="3" key="1">
    <citation type="submission" date="2023-06" db="EMBL/GenBank/DDBJ databases">
        <title>Male Hemibagrus guttatus genome.</title>
        <authorList>
            <person name="Bian C."/>
        </authorList>
    </citation>
    <scope>NUCLEOTIDE SEQUENCE</scope>
    <source>
        <strain evidence="3">Male_cb2023</strain>
        <tissue evidence="3">Muscle</tissue>
    </source>
</reference>
<evidence type="ECO:0000313" key="3">
    <source>
        <dbReference type="EMBL" id="KAK3516721.1"/>
    </source>
</evidence>
<dbReference type="SUPFAM" id="SSF63748">
    <property type="entry name" value="Tudor/PWWP/MBT"/>
    <property type="match status" value="1"/>
</dbReference>
<comment type="caution">
    <text evidence="3">The sequence shown here is derived from an EMBL/GenBank/DDBJ whole genome shotgun (WGS) entry which is preliminary data.</text>
</comment>
<dbReference type="Gene3D" id="2.30.30.140">
    <property type="match status" value="1"/>
</dbReference>
<evidence type="ECO:0000259" key="2">
    <source>
        <dbReference type="PROSITE" id="PS50304"/>
    </source>
</evidence>
<dbReference type="InterPro" id="IPR002999">
    <property type="entry name" value="Tudor"/>
</dbReference>
<protein>
    <recommendedName>
        <fullName evidence="2">Tudor domain-containing protein</fullName>
    </recommendedName>
</protein>
<keyword evidence="4" id="KW-1185">Reference proteome</keyword>
<name>A0AAE0UTG2_9TELE</name>
<sequence length="908" mass="100599">MVNTERAEALYPVTSSGAMDMTKQMHEMGFAKKLSNEEFKDFVSRSLHWDAGSVEPLRTTSIGYEPLDPIKTVCYMYPELQAETTETVLVTEVNSPLRVFCQLKVFSQELKKLTEQITLHYEKTIGSSFARPENLGAPCASRGADGKWYRSVLQQVISTSNVVEVLHVDYGKKQFVQVDHVRPLAPEFSRMPVVTYVCSLHGVIDQVKPKDPLCVDMEYLHNGTCISLLKMQVECDGTLAEHEEQAGSTELLDKRNVAVGNIFSQDEDNLSSAGIEKPENYGKRISVKNTNVNTDISDIHQHSQPADVHGECHLESTDFMNKGALTGSLEHIEETRLETASPESPSCGENVCGLVSEHKDKTESGHEIIKSDLGNIRRAAEGIAVGSECVIWSHVHKCWCQARSLKISDDSTLVLLLDHDFMMMVDAMNIFEIVPEESLQAEKKKELEALTCAASQDPSVYMNGLKSLSSKVIDCHDEVDKELGAGTDLISEEQTQGKELDCLGDLVSESEKNLQEHANQCPDLDLYAPQEMSQLFIADVLCEPDIEMDKKQELVQNVCSAMVQMQTEETSIPAEEQREHVTKMCEQVDELMDIIPVMPMERDQEAASESETDLDNLGVISQEKAEESEHNAVKCFSSQEPTEIEQPTACVDVITQETEEQPQDKECGSCLGDLVADSEKLMKQDVTQGPDSGLEIPQEVSKMFVTDVSVEQSEPAMEVSSALEPAQNLSCAVKVQVQIEKDTVEMSLPVEEQEGHGPKTCEQVDELMSFISVVPLQKDQETESKDETDLDTFSVMSQEKALDVELGAYHDLAAVIKVTADVVDFVSETEQGSDATSDTIKVNVVETEHLAADTVSSDLQKSPDTEEPRASTVTDLTLRIEDTSDDDIIFVNQWQVSPTERNDPSSQD</sequence>
<dbReference type="Proteomes" id="UP001274896">
    <property type="component" value="Unassembled WGS sequence"/>
</dbReference>
<feature type="region of interest" description="Disordered" evidence="1">
    <location>
        <begin position="855"/>
        <end position="878"/>
    </location>
</feature>
<dbReference type="PANTHER" id="PTHR22948:SF76">
    <property type="entry name" value="FI20010P1-RELATED"/>
    <property type="match status" value="1"/>
</dbReference>
<proteinExistence type="predicted"/>
<dbReference type="SMART" id="SM00333">
    <property type="entry name" value="TUDOR"/>
    <property type="match status" value="1"/>
</dbReference>
<evidence type="ECO:0000313" key="4">
    <source>
        <dbReference type="Proteomes" id="UP001274896"/>
    </source>
</evidence>
<feature type="domain" description="Tudor" evidence="2">
    <location>
        <begin position="132"/>
        <end position="191"/>
    </location>
</feature>
<dbReference type="PROSITE" id="PS50304">
    <property type="entry name" value="TUDOR"/>
    <property type="match status" value="1"/>
</dbReference>
<dbReference type="Pfam" id="PF00567">
    <property type="entry name" value="TUDOR"/>
    <property type="match status" value="1"/>
</dbReference>
<gene>
    <name evidence="3" type="ORF">QTP70_022514</name>
</gene>
<accession>A0AAE0UTG2</accession>
<dbReference type="InterPro" id="IPR050621">
    <property type="entry name" value="Tudor_domain_containing"/>
</dbReference>
<dbReference type="EMBL" id="JAUCMX010000019">
    <property type="protein sequence ID" value="KAK3516721.1"/>
    <property type="molecule type" value="Genomic_DNA"/>
</dbReference>
<evidence type="ECO:0000256" key="1">
    <source>
        <dbReference type="SAM" id="MobiDB-lite"/>
    </source>
</evidence>
<dbReference type="PANTHER" id="PTHR22948">
    <property type="entry name" value="TUDOR DOMAIN CONTAINING PROTEIN"/>
    <property type="match status" value="1"/>
</dbReference>